<dbReference type="SUPFAM" id="SSF55681">
    <property type="entry name" value="Class II aaRS and biotin synthetases"/>
    <property type="match status" value="1"/>
</dbReference>
<proteinExistence type="predicted"/>
<dbReference type="GO" id="GO:0005829">
    <property type="term" value="C:cytosol"/>
    <property type="evidence" value="ECO:0007669"/>
    <property type="project" value="TreeGrafter"/>
</dbReference>
<evidence type="ECO:0000256" key="4">
    <source>
        <dbReference type="ARBA" id="ARBA00022840"/>
    </source>
</evidence>
<gene>
    <name evidence="6" type="ORF">UV35_C0014G0020</name>
</gene>
<dbReference type="GO" id="GO:0005524">
    <property type="term" value="F:ATP binding"/>
    <property type="evidence" value="ECO:0007669"/>
    <property type="project" value="InterPro"/>
</dbReference>
<sequence>ATEKGLTDATIGDYLNFFRYGCPPHGGLGAGPSRFIMKMLGIDNIREATYLYRGVKRLTP</sequence>
<keyword evidence="3" id="KW-0547">Nucleotide-binding</keyword>
<comment type="caution">
    <text evidence="6">The sequence shown here is derived from an EMBL/GenBank/DDBJ whole genome shotgun (WGS) entry which is preliminary data.</text>
</comment>
<dbReference type="GO" id="GO:0017101">
    <property type="term" value="C:aminoacyl-tRNA synthetase multienzyme complex"/>
    <property type="evidence" value="ECO:0007669"/>
    <property type="project" value="TreeGrafter"/>
</dbReference>
<keyword evidence="6" id="KW-0030">Aminoacyl-tRNA synthetase</keyword>
<evidence type="ECO:0000256" key="1">
    <source>
        <dbReference type="ARBA" id="ARBA00022490"/>
    </source>
</evidence>
<protein>
    <submittedName>
        <fullName evidence="6">Aspartyl-tRNA synthetase</fullName>
    </submittedName>
</protein>
<dbReference type="Gene3D" id="3.30.930.10">
    <property type="entry name" value="Bira Bifunctional Protein, Domain 2"/>
    <property type="match status" value="1"/>
</dbReference>
<dbReference type="PANTHER" id="PTHR43450:SF1">
    <property type="entry name" value="ASPARTATE--TRNA LIGASE, CYTOPLASMIC"/>
    <property type="match status" value="1"/>
</dbReference>
<dbReference type="GO" id="GO:0006422">
    <property type="term" value="P:aspartyl-tRNA aminoacylation"/>
    <property type="evidence" value="ECO:0007669"/>
    <property type="project" value="InterPro"/>
</dbReference>
<keyword evidence="4" id="KW-0067">ATP-binding</keyword>
<dbReference type="InterPro" id="IPR004364">
    <property type="entry name" value="Aa-tRNA-synt_II"/>
</dbReference>
<feature type="non-terminal residue" evidence="6">
    <location>
        <position position="1"/>
    </location>
</feature>
<dbReference type="AlphaFoldDB" id="A0A0G1AZD0"/>
<dbReference type="GO" id="GO:0003723">
    <property type="term" value="F:RNA binding"/>
    <property type="evidence" value="ECO:0007669"/>
    <property type="project" value="TreeGrafter"/>
</dbReference>
<evidence type="ECO:0000313" key="6">
    <source>
        <dbReference type="EMBL" id="KKS66470.1"/>
    </source>
</evidence>
<dbReference type="EMBL" id="LCED01000014">
    <property type="protein sequence ID" value="KKS66470.1"/>
    <property type="molecule type" value="Genomic_DNA"/>
</dbReference>
<evidence type="ECO:0000256" key="2">
    <source>
        <dbReference type="ARBA" id="ARBA00022598"/>
    </source>
</evidence>
<dbReference type="PANTHER" id="PTHR43450">
    <property type="entry name" value="ASPARTYL-TRNA SYNTHETASE"/>
    <property type="match status" value="1"/>
</dbReference>
<name>A0A0G1AZD0_UNCKA</name>
<dbReference type="GO" id="GO:0004815">
    <property type="term" value="F:aspartate-tRNA ligase activity"/>
    <property type="evidence" value="ECO:0007669"/>
    <property type="project" value="InterPro"/>
</dbReference>
<keyword evidence="1" id="KW-0963">Cytoplasm</keyword>
<dbReference type="InterPro" id="IPR004523">
    <property type="entry name" value="Asp-tRNA_synthase_2"/>
</dbReference>
<dbReference type="Proteomes" id="UP000033848">
    <property type="component" value="Unassembled WGS sequence"/>
</dbReference>
<dbReference type="Pfam" id="PF00152">
    <property type="entry name" value="tRNA-synt_2"/>
    <property type="match status" value="1"/>
</dbReference>
<accession>A0A0G1AZD0</accession>
<reference evidence="6 7" key="1">
    <citation type="journal article" date="2015" name="Nature">
        <title>rRNA introns, odd ribosomes, and small enigmatic genomes across a large radiation of phyla.</title>
        <authorList>
            <person name="Brown C.T."/>
            <person name="Hug L.A."/>
            <person name="Thomas B.C."/>
            <person name="Sharon I."/>
            <person name="Castelle C.J."/>
            <person name="Singh A."/>
            <person name="Wilkins M.J."/>
            <person name="Williams K.H."/>
            <person name="Banfield J.F."/>
        </authorList>
    </citation>
    <scope>NUCLEOTIDE SEQUENCE [LARGE SCALE GENOMIC DNA]</scope>
</reference>
<keyword evidence="2" id="KW-0436">Ligase</keyword>
<feature type="domain" description="Aminoacyl-tRNA synthetase class II (D/K/N)" evidence="5">
    <location>
        <begin position="8"/>
        <end position="50"/>
    </location>
</feature>
<evidence type="ECO:0000256" key="3">
    <source>
        <dbReference type="ARBA" id="ARBA00022741"/>
    </source>
</evidence>
<evidence type="ECO:0000313" key="7">
    <source>
        <dbReference type="Proteomes" id="UP000033848"/>
    </source>
</evidence>
<organism evidence="6 7">
    <name type="scientific">candidate division WWE3 bacterium GW2011_GWB1_42_6</name>
    <dbReference type="NCBI Taxonomy" id="1619115"/>
    <lineage>
        <taxon>Bacteria</taxon>
        <taxon>Katanobacteria</taxon>
    </lineage>
</organism>
<dbReference type="InterPro" id="IPR045864">
    <property type="entry name" value="aa-tRNA-synth_II/BPL/LPL"/>
</dbReference>
<evidence type="ECO:0000259" key="5">
    <source>
        <dbReference type="Pfam" id="PF00152"/>
    </source>
</evidence>